<feature type="transmembrane region" description="Helical" evidence="2">
    <location>
        <begin position="7"/>
        <end position="25"/>
    </location>
</feature>
<keyword evidence="2" id="KW-0812">Transmembrane</keyword>
<name>F0QQG1_MYCSL</name>
<evidence type="ECO:0000256" key="1">
    <source>
        <dbReference type="SAM" id="Coils"/>
    </source>
</evidence>
<proteinExistence type="predicted"/>
<evidence type="ECO:0000256" key="2">
    <source>
        <dbReference type="SAM" id="Phobius"/>
    </source>
</evidence>
<organism evidence="3 4">
    <name type="scientific">Mycoplasma suis (strain Illinois)</name>
    <dbReference type="NCBI Taxonomy" id="768700"/>
    <lineage>
        <taxon>Bacteria</taxon>
        <taxon>Bacillati</taxon>
        <taxon>Mycoplasmatota</taxon>
        <taxon>Mollicutes</taxon>
        <taxon>Mycoplasmataceae</taxon>
        <taxon>Mycoplasma</taxon>
    </lineage>
</organism>
<evidence type="ECO:0000313" key="3">
    <source>
        <dbReference type="EMBL" id="ADX97731.1"/>
    </source>
</evidence>
<keyword evidence="2" id="KW-0472">Membrane</keyword>
<accession>F0QQG1</accession>
<dbReference type="EMBL" id="CP002525">
    <property type="protein sequence ID" value="ADX97731.1"/>
    <property type="molecule type" value="Genomic_DNA"/>
</dbReference>
<keyword evidence="1" id="KW-0175">Coiled coil</keyword>
<feature type="coiled-coil region" evidence="1">
    <location>
        <begin position="144"/>
        <end position="171"/>
    </location>
</feature>
<dbReference type="AlphaFoldDB" id="F0QQG1"/>
<keyword evidence="2" id="KW-1133">Transmembrane helix</keyword>
<dbReference type="HOGENOM" id="CLU_064929_0_0_14"/>
<keyword evidence="4" id="KW-1185">Reference proteome</keyword>
<reference evidence="3 4" key="1">
    <citation type="journal article" date="2011" name="J. Bacteriol.">
        <title>Complete genome sequences of two hemotropic Mycoplasmas, Mycoplasma haemofelis strain Ohio2 and Mycoplasma suis strain Illinois.</title>
        <authorList>
            <person name="Messick J.B."/>
            <person name="Santos A.P."/>
            <person name="Guimaraes A.M."/>
        </authorList>
    </citation>
    <scope>NUCLEOTIDE SEQUENCE [LARGE SCALE GENOMIC DNA]</scope>
    <source>
        <strain evidence="3 4">Illinois</strain>
    </source>
</reference>
<evidence type="ECO:0000313" key="4">
    <source>
        <dbReference type="Proteomes" id="UP000007484"/>
    </source>
</evidence>
<sequence>MLLRKSIYILVPLLGGAIPLTTVLIQDSNLINSLTNSFSFAGGGISSPLELKSREKRELMSDSSFSKPTTSNNLVDFRGQQSDNLEIIVTQETDISLTEEDLNLSSSSDSSSINTMFKELLKNSQTSDIQKESSNSLETVKSVLGNHTSNFEKVQQNVEKWKEKKKETSKEVSTQKVKRQVSKQEETFSISSEERKSLFCFYKKFEELNKKRQGYSEKLKNVEQGKSLEGNEEQSSEFTNEMLDALNAIGWNSDDMKDFGQYLLGEKKDNKGKDPLSVLLDAEYLKKIRKDAKKWNGVTGGFLVAREQERRSNWGSLGWREKHWESAINLFKGESKAVEKEALMMIAENLVSKMLPKPEK</sequence>
<dbReference type="STRING" id="768700.MSU_0187"/>
<dbReference type="Proteomes" id="UP000007484">
    <property type="component" value="Chromosome"/>
</dbReference>
<protein>
    <submittedName>
        <fullName evidence="3">Uncharacterized protein</fullName>
    </submittedName>
</protein>
<gene>
    <name evidence="3" type="ordered locus">MSU_0187</name>
</gene>
<dbReference type="KEGG" id="mss:MSU_0187"/>